<dbReference type="AlphaFoldDB" id="C5FQL0"/>
<accession>C5FQL0</accession>
<reference evidence="2" key="1">
    <citation type="journal article" date="2012" name="MBio">
        <title>Comparative genome analysis of Trichophyton rubrum and related dermatophytes reveals candidate genes involved in infection.</title>
        <authorList>
            <person name="Martinez D.A."/>
            <person name="Oliver B.G."/>
            <person name="Graeser Y."/>
            <person name="Goldberg J.M."/>
            <person name="Li W."/>
            <person name="Martinez-Rossi N.M."/>
            <person name="Monod M."/>
            <person name="Shelest E."/>
            <person name="Barton R.C."/>
            <person name="Birch E."/>
            <person name="Brakhage A.A."/>
            <person name="Chen Z."/>
            <person name="Gurr S.J."/>
            <person name="Heiman D."/>
            <person name="Heitman J."/>
            <person name="Kosti I."/>
            <person name="Rossi A."/>
            <person name="Saif S."/>
            <person name="Samalova M."/>
            <person name="Saunders C.W."/>
            <person name="Shea T."/>
            <person name="Summerbell R.C."/>
            <person name="Xu J."/>
            <person name="Young S."/>
            <person name="Zeng Q."/>
            <person name="Birren B.W."/>
            <person name="Cuomo C.A."/>
            <person name="White T.C."/>
        </authorList>
    </citation>
    <scope>NUCLEOTIDE SEQUENCE [LARGE SCALE GENOMIC DNA]</scope>
    <source>
        <strain evidence="2">ATCC MYA-4605 / CBS 113480</strain>
    </source>
</reference>
<dbReference type="HOGENOM" id="CLU_1578140_0_0_1"/>
<evidence type="ECO:0000313" key="1">
    <source>
        <dbReference type="EMBL" id="EEQ32163.1"/>
    </source>
</evidence>
<name>C5FQL0_ARTOC</name>
<dbReference type="RefSeq" id="XP_002847245.1">
    <property type="nucleotide sequence ID" value="XM_002847199.1"/>
</dbReference>
<organism evidence="1 2">
    <name type="scientific">Arthroderma otae (strain ATCC MYA-4605 / CBS 113480)</name>
    <name type="common">Microsporum canis</name>
    <dbReference type="NCBI Taxonomy" id="554155"/>
    <lineage>
        <taxon>Eukaryota</taxon>
        <taxon>Fungi</taxon>
        <taxon>Dikarya</taxon>
        <taxon>Ascomycota</taxon>
        <taxon>Pezizomycotina</taxon>
        <taxon>Eurotiomycetes</taxon>
        <taxon>Eurotiomycetidae</taxon>
        <taxon>Onygenales</taxon>
        <taxon>Arthrodermataceae</taxon>
        <taxon>Microsporum</taxon>
    </lineage>
</organism>
<dbReference type="Proteomes" id="UP000002035">
    <property type="component" value="Unassembled WGS sequence"/>
</dbReference>
<dbReference type="GeneID" id="9223851"/>
<protein>
    <submittedName>
        <fullName evidence="1">Uncharacterized protein</fullName>
    </submittedName>
</protein>
<evidence type="ECO:0000313" key="2">
    <source>
        <dbReference type="Proteomes" id="UP000002035"/>
    </source>
</evidence>
<dbReference type="EMBL" id="DS995704">
    <property type="protein sequence ID" value="EEQ32163.1"/>
    <property type="molecule type" value="Genomic_DNA"/>
</dbReference>
<keyword evidence="2" id="KW-1185">Reference proteome</keyword>
<proteinExistence type="predicted"/>
<dbReference type="VEuPathDB" id="FungiDB:MCYG_04982"/>
<sequence length="169" mass="18437">MVLRPSALTTLIGMAARYFVSTTQALNCLAFTILLRNCTLGSVPAIALQQRPSTKQWCTRTDLYPEVGSWAESDSAGQNYGGEVCNAKDNQRLLVFIQSPGQPPIAKEPSMMMPVVIAFEFIFDARNRLVVDAIVAASGDFFFQTLEAGKTDRSKPLGIGRETEPFAGQ</sequence>
<gene>
    <name evidence="1" type="ORF">MCYG_04982</name>
</gene>